<feature type="compositionally biased region" description="Acidic residues" evidence="1">
    <location>
        <begin position="65"/>
        <end position="76"/>
    </location>
</feature>
<name>A0A897NI66_9EURY</name>
<feature type="region of interest" description="Disordered" evidence="1">
    <location>
        <begin position="1"/>
        <end position="76"/>
    </location>
</feature>
<evidence type="ECO:0000256" key="1">
    <source>
        <dbReference type="SAM" id="MobiDB-lite"/>
    </source>
</evidence>
<sequence>MAEEENEDGAENRSIDVEDQGQEIDAGEEIDPDVESVKGDESDPSPEGVGAREATQKSGEAPTEIVDEEDDPEDGQ</sequence>
<gene>
    <name evidence="2" type="ORF">HSBGL_0691</name>
</gene>
<reference evidence="2" key="1">
    <citation type="submission" date="2020-11" db="EMBL/GenBank/DDBJ databases">
        <title>Carbohydrate-dependent, anaerobic sulfur respiration: A novel catabolism in halophilic archaea.</title>
        <authorList>
            <person name="Sorokin D.Y."/>
            <person name="Messina E."/>
            <person name="Smedile F."/>
            <person name="La Cono V."/>
            <person name="Hallsworth J.E."/>
            <person name="Yakimov M.M."/>
        </authorList>
    </citation>
    <scope>NUCLEOTIDE SEQUENCE</scope>
    <source>
        <strain evidence="2">HSR-Bgl</strain>
    </source>
</reference>
<dbReference type="EMBL" id="CP064789">
    <property type="protein sequence ID" value="QSG11125.1"/>
    <property type="molecule type" value="Genomic_DNA"/>
</dbReference>
<organism evidence="2 3">
    <name type="scientific">Halapricum desulfuricans</name>
    <dbReference type="NCBI Taxonomy" id="2841257"/>
    <lineage>
        <taxon>Archaea</taxon>
        <taxon>Methanobacteriati</taxon>
        <taxon>Methanobacteriota</taxon>
        <taxon>Stenosarchaea group</taxon>
        <taxon>Halobacteria</taxon>
        <taxon>Halobacteriales</taxon>
        <taxon>Haloarculaceae</taxon>
        <taxon>Halapricum</taxon>
    </lineage>
</organism>
<dbReference type="AlphaFoldDB" id="A0A897NI66"/>
<dbReference type="Proteomes" id="UP000663305">
    <property type="component" value="Chromosome"/>
</dbReference>
<protein>
    <submittedName>
        <fullName evidence="2">Uncharacterized protein</fullName>
    </submittedName>
</protein>
<accession>A0A897NI66</accession>
<dbReference type="GeneID" id="68860219"/>
<proteinExistence type="predicted"/>
<dbReference type="RefSeq" id="WP_229125617.1">
    <property type="nucleotide sequence ID" value="NZ_CP064789.1"/>
</dbReference>
<evidence type="ECO:0000313" key="2">
    <source>
        <dbReference type="EMBL" id="QSG11125.1"/>
    </source>
</evidence>
<evidence type="ECO:0000313" key="3">
    <source>
        <dbReference type="Proteomes" id="UP000663305"/>
    </source>
</evidence>
<feature type="compositionally biased region" description="Acidic residues" evidence="1">
    <location>
        <begin position="17"/>
        <end position="34"/>
    </location>
</feature>